<dbReference type="RefSeq" id="WP_379514805.1">
    <property type="nucleotide sequence ID" value="NZ_JBHSPA010000020.1"/>
</dbReference>
<evidence type="ECO:0000313" key="2">
    <source>
        <dbReference type="EMBL" id="MFC5825281.1"/>
    </source>
</evidence>
<keyword evidence="1" id="KW-0472">Membrane</keyword>
<feature type="transmembrane region" description="Helical" evidence="1">
    <location>
        <begin position="6"/>
        <end position="28"/>
    </location>
</feature>
<keyword evidence="1" id="KW-0812">Transmembrane</keyword>
<keyword evidence="1" id="KW-1133">Transmembrane helix</keyword>
<evidence type="ECO:0008006" key="4">
    <source>
        <dbReference type="Google" id="ProtNLM"/>
    </source>
</evidence>
<reference evidence="3" key="1">
    <citation type="journal article" date="2019" name="Int. J. Syst. Evol. Microbiol.">
        <title>The Global Catalogue of Microorganisms (GCM) 10K type strain sequencing project: providing services to taxonomists for standard genome sequencing and annotation.</title>
        <authorList>
            <consortium name="The Broad Institute Genomics Platform"/>
            <consortium name="The Broad Institute Genome Sequencing Center for Infectious Disease"/>
            <person name="Wu L."/>
            <person name="Ma J."/>
        </authorList>
    </citation>
    <scope>NUCLEOTIDE SEQUENCE [LARGE SCALE GENOMIC DNA]</scope>
    <source>
        <strain evidence="3">CCUG 53903</strain>
    </source>
</reference>
<comment type="caution">
    <text evidence="2">The sequence shown here is derived from an EMBL/GenBank/DDBJ whole genome shotgun (WGS) entry which is preliminary data.</text>
</comment>
<name>A0ABW1CL50_9ACTN</name>
<dbReference type="EMBL" id="JBHSPA010000020">
    <property type="protein sequence ID" value="MFC5825281.1"/>
    <property type="molecule type" value="Genomic_DNA"/>
</dbReference>
<sequence length="134" mass="14782">MVGSLLVISPVLTGIVLATGGPALVAQLRLSRRRTAMMWDIGPAERRQLFYGDLLGTVEAAKEIRLFASGRFLHDRMMSELRATNAARRRMVDRRRATPDCPGCRPAAITSRSRRRSCDGLHAVALKDLLMPPA</sequence>
<protein>
    <recommendedName>
        <fullName evidence="4">ABC transmembrane type-1 domain-containing protein</fullName>
    </recommendedName>
</protein>
<evidence type="ECO:0000313" key="3">
    <source>
        <dbReference type="Proteomes" id="UP001596058"/>
    </source>
</evidence>
<keyword evidence="3" id="KW-1185">Reference proteome</keyword>
<gene>
    <name evidence="2" type="ORF">ACFPZ3_15570</name>
</gene>
<accession>A0ABW1CL50</accession>
<dbReference type="Proteomes" id="UP001596058">
    <property type="component" value="Unassembled WGS sequence"/>
</dbReference>
<evidence type="ECO:0000256" key="1">
    <source>
        <dbReference type="SAM" id="Phobius"/>
    </source>
</evidence>
<organism evidence="2 3">
    <name type="scientific">Nonomuraea insulae</name>
    <dbReference type="NCBI Taxonomy" id="1616787"/>
    <lineage>
        <taxon>Bacteria</taxon>
        <taxon>Bacillati</taxon>
        <taxon>Actinomycetota</taxon>
        <taxon>Actinomycetes</taxon>
        <taxon>Streptosporangiales</taxon>
        <taxon>Streptosporangiaceae</taxon>
        <taxon>Nonomuraea</taxon>
    </lineage>
</organism>
<proteinExistence type="predicted"/>